<dbReference type="PROSITE" id="PS51176">
    <property type="entry name" value="PDH_ADH"/>
    <property type="match status" value="1"/>
</dbReference>
<protein>
    <submittedName>
        <fullName evidence="4">Putative prephenate dehydrogenase</fullName>
    </submittedName>
</protein>
<dbReference type="SUPFAM" id="SSF48179">
    <property type="entry name" value="6-phosphogluconate dehydrogenase C-terminal domain-like"/>
    <property type="match status" value="1"/>
</dbReference>
<accession>A0A557SYF9</accession>
<keyword evidence="2" id="KW-1133">Transmembrane helix</keyword>
<dbReference type="InterPro" id="IPR008927">
    <property type="entry name" value="6-PGluconate_DH-like_C_sf"/>
</dbReference>
<dbReference type="PANTHER" id="PTHR21363">
    <property type="entry name" value="PREPHENATE DEHYDROGENASE"/>
    <property type="match status" value="1"/>
</dbReference>
<keyword evidence="5" id="KW-1185">Reference proteome</keyword>
<dbReference type="EMBL" id="VOAH01000001">
    <property type="protein sequence ID" value="TVP41640.1"/>
    <property type="molecule type" value="Genomic_DNA"/>
</dbReference>
<dbReference type="InterPro" id="IPR050812">
    <property type="entry name" value="Preph/Arog_dehydrog"/>
</dbReference>
<feature type="transmembrane region" description="Helical" evidence="2">
    <location>
        <begin position="189"/>
        <end position="209"/>
    </location>
</feature>
<dbReference type="PANTHER" id="PTHR21363:SF0">
    <property type="entry name" value="PREPHENATE DEHYDROGENASE [NADP(+)]"/>
    <property type="match status" value="1"/>
</dbReference>
<comment type="caution">
    <text evidence="4">The sequence shown here is derived from an EMBL/GenBank/DDBJ whole genome shotgun (WGS) entry which is preliminary data.</text>
</comment>
<dbReference type="Gene3D" id="3.40.50.720">
    <property type="entry name" value="NAD(P)-binding Rossmann-like Domain"/>
    <property type="match status" value="1"/>
</dbReference>
<keyword evidence="2" id="KW-0472">Membrane</keyword>
<evidence type="ECO:0000259" key="3">
    <source>
        <dbReference type="PROSITE" id="PS51176"/>
    </source>
</evidence>
<keyword evidence="1" id="KW-0560">Oxidoreductase</keyword>
<dbReference type="GO" id="GO:0008977">
    <property type="term" value="F:prephenate dehydrogenase (NAD+) activity"/>
    <property type="evidence" value="ECO:0007669"/>
    <property type="project" value="InterPro"/>
</dbReference>
<gene>
    <name evidence="4" type="ORF">NARC_10046</name>
</gene>
<dbReference type="InterPro" id="IPR003099">
    <property type="entry name" value="Prephen_DH"/>
</dbReference>
<evidence type="ECO:0000313" key="5">
    <source>
        <dbReference type="Proteomes" id="UP000315289"/>
    </source>
</evidence>
<dbReference type="GO" id="GO:0070403">
    <property type="term" value="F:NAD+ binding"/>
    <property type="evidence" value="ECO:0007669"/>
    <property type="project" value="InterPro"/>
</dbReference>
<sequence length="319" mass="37128">MSNVLIVGAAGRMGKWFFDYFINLRKEQPDHQYLSKKTIRIEKIFLVDVNRISYSKISEFENVYTSESFTKFVEESNIIILCTPIKETLKILDKYIMILRPGTTIIEISSVKDSIHKYMSSISLKYSNLRFLCIHPMFGPGAQVSSSSNIIIHVPLNLISIRRESRILNSLFPKYKIILIDTPEKHDTLVAILISLIYFINLVFSKLLIEISTSKTLKREKDLLKFLKQLAGSSYRIQSLLSESILTDDAPLFLNLFLGSDKSIEIIKKYGKIYDRISKKVEQKDEKYLRHLVINTKKNIKKQIDIDYSYDLLYRFLNN</sequence>
<dbReference type="Proteomes" id="UP000315289">
    <property type="component" value="Unassembled WGS sequence"/>
</dbReference>
<organism evidence="4 5">
    <name type="scientific">Candidatus Nitrosocosmicus arcticus</name>
    <dbReference type="NCBI Taxonomy" id="2035267"/>
    <lineage>
        <taxon>Archaea</taxon>
        <taxon>Nitrososphaerota</taxon>
        <taxon>Nitrososphaeria</taxon>
        <taxon>Nitrososphaerales</taxon>
        <taxon>Nitrososphaeraceae</taxon>
        <taxon>Candidatus Nitrosocosmicus</taxon>
    </lineage>
</organism>
<dbReference type="InterPro" id="IPR046826">
    <property type="entry name" value="PDH_N"/>
</dbReference>
<evidence type="ECO:0000256" key="1">
    <source>
        <dbReference type="ARBA" id="ARBA00023002"/>
    </source>
</evidence>
<evidence type="ECO:0000313" key="4">
    <source>
        <dbReference type="EMBL" id="TVP41640.1"/>
    </source>
</evidence>
<dbReference type="SUPFAM" id="SSF51735">
    <property type="entry name" value="NAD(P)-binding Rossmann-fold domains"/>
    <property type="match status" value="1"/>
</dbReference>
<dbReference type="RefSeq" id="WP_144728242.1">
    <property type="nucleotide sequence ID" value="NZ_ML675578.1"/>
</dbReference>
<reference evidence="4 5" key="1">
    <citation type="journal article" date="2019" name="Front. Microbiol.">
        <title>Ammonia Oxidation by the Arctic Terrestrial Thaumarchaeote Candidatus Nitrosocosmicus arcticus Is Stimulated by Increasing Temperatures.</title>
        <authorList>
            <person name="Alves R.J.E."/>
            <person name="Kerou M."/>
            <person name="Zappe A."/>
            <person name="Bittner R."/>
            <person name="Abby S.S."/>
            <person name="Schmidt H.A."/>
            <person name="Pfeifer K."/>
            <person name="Schleper C."/>
        </authorList>
    </citation>
    <scope>NUCLEOTIDE SEQUENCE [LARGE SCALE GENOMIC DNA]</scope>
    <source>
        <strain evidence="4 5">Kfb</strain>
    </source>
</reference>
<dbReference type="GO" id="GO:0006571">
    <property type="term" value="P:tyrosine biosynthetic process"/>
    <property type="evidence" value="ECO:0007669"/>
    <property type="project" value="InterPro"/>
</dbReference>
<dbReference type="Pfam" id="PF02153">
    <property type="entry name" value="PDH_N"/>
    <property type="match status" value="1"/>
</dbReference>
<dbReference type="AlphaFoldDB" id="A0A557SYF9"/>
<evidence type="ECO:0000256" key="2">
    <source>
        <dbReference type="SAM" id="Phobius"/>
    </source>
</evidence>
<keyword evidence="2" id="KW-0812">Transmembrane</keyword>
<name>A0A557SYF9_9ARCH</name>
<dbReference type="GO" id="GO:0004665">
    <property type="term" value="F:prephenate dehydrogenase (NADP+) activity"/>
    <property type="evidence" value="ECO:0007669"/>
    <property type="project" value="InterPro"/>
</dbReference>
<dbReference type="OrthoDB" id="24743at2157"/>
<dbReference type="Gene3D" id="1.10.3660.10">
    <property type="entry name" value="6-phosphogluconate dehydrogenase C-terminal like domain"/>
    <property type="match status" value="1"/>
</dbReference>
<feature type="domain" description="Prephenate/arogenate dehydrogenase" evidence="3">
    <location>
        <begin position="2"/>
        <end position="311"/>
    </location>
</feature>
<proteinExistence type="predicted"/>
<dbReference type="InterPro" id="IPR036291">
    <property type="entry name" value="NAD(P)-bd_dom_sf"/>
</dbReference>